<dbReference type="RefSeq" id="WP_179220111.1">
    <property type="nucleotide sequence ID" value="NZ_BHYM01000037.1"/>
</dbReference>
<organism evidence="1 2">
    <name type="scientific">Rhodococcus wratislaviensis</name>
    <name type="common">Tsukamurella wratislaviensis</name>
    <dbReference type="NCBI Taxonomy" id="44752"/>
    <lineage>
        <taxon>Bacteria</taxon>
        <taxon>Bacillati</taxon>
        <taxon>Actinomycetota</taxon>
        <taxon>Actinomycetes</taxon>
        <taxon>Mycobacteriales</taxon>
        <taxon>Nocardiaceae</taxon>
        <taxon>Rhodococcus</taxon>
    </lineage>
</organism>
<gene>
    <name evidence="1" type="ORF">Rhow_004276</name>
</gene>
<comment type="caution">
    <text evidence="1">The sequence shown here is derived from an EMBL/GenBank/DDBJ whole genome shotgun (WGS) entry which is preliminary data.</text>
</comment>
<name>A0A402CAN3_RHOWR</name>
<protein>
    <submittedName>
        <fullName evidence="1">Uncharacterized protein</fullName>
    </submittedName>
</protein>
<accession>A0A402CAN3</accession>
<proteinExistence type="predicted"/>
<dbReference type="EMBL" id="BHYM01000037">
    <property type="protein sequence ID" value="GCE40633.1"/>
    <property type="molecule type" value="Genomic_DNA"/>
</dbReference>
<dbReference type="Proteomes" id="UP000287519">
    <property type="component" value="Unassembled WGS sequence"/>
</dbReference>
<sequence length="50" mass="5086">MTDVFLLGAVLSGGIGVLGLAVALFGGAEPNPLCACTFDGRTEVCDDRRS</sequence>
<keyword evidence="2" id="KW-1185">Reference proteome</keyword>
<dbReference type="AlphaFoldDB" id="A0A402CAN3"/>
<evidence type="ECO:0000313" key="2">
    <source>
        <dbReference type="Proteomes" id="UP000287519"/>
    </source>
</evidence>
<evidence type="ECO:0000313" key="1">
    <source>
        <dbReference type="EMBL" id="GCE40633.1"/>
    </source>
</evidence>
<reference evidence="1 2" key="1">
    <citation type="submission" date="2018-11" db="EMBL/GenBank/DDBJ databases">
        <title>Microbial catabolism of amino acid.</title>
        <authorList>
            <person name="Hibi M."/>
            <person name="Ogawa J."/>
        </authorList>
    </citation>
    <scope>NUCLEOTIDE SEQUENCE [LARGE SCALE GENOMIC DNA]</scope>
    <source>
        <strain evidence="1 2">C31-06</strain>
    </source>
</reference>